<dbReference type="PANTHER" id="PTHR11403">
    <property type="entry name" value="CYTOCHROME C OXIDASE SUBUNIT III"/>
    <property type="match status" value="1"/>
</dbReference>
<dbReference type="GO" id="GO:0004129">
    <property type="term" value="F:cytochrome-c oxidase activity"/>
    <property type="evidence" value="ECO:0007669"/>
    <property type="project" value="InterPro"/>
</dbReference>
<keyword evidence="10" id="KW-1185">Reference proteome</keyword>
<feature type="domain" description="Heme-copper oxidase subunit III family profile" evidence="8">
    <location>
        <begin position="20"/>
        <end position="188"/>
    </location>
</feature>
<dbReference type="STRING" id="65735.SAMN04488075_1916"/>
<dbReference type="InterPro" id="IPR035973">
    <property type="entry name" value="Cyt_c_oxidase_su3-like_sf"/>
</dbReference>
<dbReference type="PANTHER" id="PTHR11403:SF6">
    <property type="entry name" value="NITRIC OXIDE REDUCTASE SUBUNIT E"/>
    <property type="match status" value="1"/>
</dbReference>
<feature type="transmembrane region" description="Helical" evidence="7">
    <location>
        <begin position="169"/>
        <end position="187"/>
    </location>
</feature>
<feature type="transmembrane region" description="Helical" evidence="7">
    <location>
        <begin position="61"/>
        <end position="80"/>
    </location>
</feature>
<evidence type="ECO:0000256" key="3">
    <source>
        <dbReference type="ARBA" id="ARBA00022692"/>
    </source>
</evidence>
<dbReference type="InterPro" id="IPR024791">
    <property type="entry name" value="Cyt_c/ubiquinol_Oxase_su3"/>
</dbReference>
<comment type="subcellular location">
    <subcellularLocation>
        <location evidence="6">Cell membrane</location>
        <topology evidence="6">Multi-pass membrane protein</topology>
    </subcellularLocation>
    <subcellularLocation>
        <location evidence="1">Membrane</location>
        <topology evidence="1">Multi-pass membrane protein</topology>
    </subcellularLocation>
</comment>
<name>A0A1H6M4B6_9RHOB</name>
<protein>
    <submittedName>
        <fullName evidence="9">Nitric oxide reductase NorE protein</fullName>
    </submittedName>
</protein>
<evidence type="ECO:0000256" key="6">
    <source>
        <dbReference type="RuleBase" id="RU003376"/>
    </source>
</evidence>
<dbReference type="RefSeq" id="WP_090847790.1">
    <property type="nucleotide sequence ID" value="NZ_FNXG01000003.1"/>
</dbReference>
<dbReference type="Proteomes" id="UP000199125">
    <property type="component" value="Unassembled WGS sequence"/>
</dbReference>
<gene>
    <name evidence="9" type="ORF">SAMN04488075_1916</name>
</gene>
<keyword evidence="3 6" id="KW-0812">Transmembrane</keyword>
<dbReference type="OrthoDB" id="9810850at2"/>
<dbReference type="PROSITE" id="PS50253">
    <property type="entry name" value="COX3"/>
    <property type="match status" value="1"/>
</dbReference>
<dbReference type="GO" id="GO:0005886">
    <property type="term" value="C:plasma membrane"/>
    <property type="evidence" value="ECO:0007669"/>
    <property type="project" value="UniProtKB-SubCell"/>
</dbReference>
<dbReference type="GO" id="GO:0019646">
    <property type="term" value="P:aerobic electron transport chain"/>
    <property type="evidence" value="ECO:0007669"/>
    <property type="project" value="InterPro"/>
</dbReference>
<reference evidence="10" key="1">
    <citation type="submission" date="2016-10" db="EMBL/GenBank/DDBJ databases">
        <authorList>
            <person name="Varghese N."/>
            <person name="Submissions S."/>
        </authorList>
    </citation>
    <scope>NUCLEOTIDE SEQUENCE [LARGE SCALE GENOMIC DNA]</scope>
    <source>
        <strain evidence="10">DSM 11593</strain>
    </source>
</reference>
<feature type="transmembrane region" description="Helical" evidence="7">
    <location>
        <begin position="131"/>
        <end position="157"/>
    </location>
</feature>
<dbReference type="InterPro" id="IPR013833">
    <property type="entry name" value="Cyt_c_oxidase_su3_a-hlx"/>
</dbReference>
<dbReference type="AlphaFoldDB" id="A0A1H6M4B6"/>
<evidence type="ECO:0000313" key="9">
    <source>
        <dbReference type="EMBL" id="SEH96167.1"/>
    </source>
</evidence>
<evidence type="ECO:0000259" key="8">
    <source>
        <dbReference type="PROSITE" id="PS50253"/>
    </source>
</evidence>
<keyword evidence="4 7" id="KW-1133">Transmembrane helix</keyword>
<evidence type="ECO:0000256" key="7">
    <source>
        <dbReference type="SAM" id="Phobius"/>
    </source>
</evidence>
<accession>A0A1H6M4B6</accession>
<evidence type="ECO:0000256" key="2">
    <source>
        <dbReference type="ARBA" id="ARBA00010581"/>
    </source>
</evidence>
<evidence type="ECO:0000256" key="1">
    <source>
        <dbReference type="ARBA" id="ARBA00004141"/>
    </source>
</evidence>
<comment type="similarity">
    <text evidence="2 6">Belongs to the cytochrome c oxidase subunit 3 family.</text>
</comment>
<feature type="transmembrane region" description="Helical" evidence="7">
    <location>
        <begin position="18"/>
        <end position="41"/>
    </location>
</feature>
<dbReference type="Pfam" id="PF00510">
    <property type="entry name" value="COX3"/>
    <property type="match status" value="1"/>
</dbReference>
<organism evidence="9 10">
    <name type="scientific">Paracoccus alkenifer</name>
    <dbReference type="NCBI Taxonomy" id="65735"/>
    <lineage>
        <taxon>Bacteria</taxon>
        <taxon>Pseudomonadati</taxon>
        <taxon>Pseudomonadota</taxon>
        <taxon>Alphaproteobacteria</taxon>
        <taxon>Rhodobacterales</taxon>
        <taxon>Paracoccaceae</taxon>
        <taxon>Paracoccus</taxon>
    </lineage>
</organism>
<feature type="transmembrane region" description="Helical" evidence="7">
    <location>
        <begin position="92"/>
        <end position="110"/>
    </location>
</feature>
<proteinExistence type="inferred from homology"/>
<sequence length="188" mass="20275">MTEAVDIRRNPGGLPGELIMWVLIVSELAVFGAALLIFLVLRLSDPQGFAESQAQLHRLSAGINTMVLVSSGFAAALAARAAETGTAGARRAVRWLLAVAIVLGGVFLLLKGIEYADAARRGLGLEAHVFFTFYWLLTLFHAAHVVAGMVILAIVSIRAHADAVEASAQFWHMVDLVWVILFPVIYLL</sequence>
<evidence type="ECO:0000313" key="10">
    <source>
        <dbReference type="Proteomes" id="UP000199125"/>
    </source>
</evidence>
<evidence type="ECO:0000256" key="4">
    <source>
        <dbReference type="ARBA" id="ARBA00022989"/>
    </source>
</evidence>
<evidence type="ECO:0000256" key="5">
    <source>
        <dbReference type="ARBA" id="ARBA00023136"/>
    </source>
</evidence>
<keyword evidence="5 7" id="KW-0472">Membrane</keyword>
<dbReference type="InterPro" id="IPR000298">
    <property type="entry name" value="Cyt_c_oxidase-like_su3"/>
</dbReference>
<dbReference type="Gene3D" id="1.20.120.80">
    <property type="entry name" value="Cytochrome c oxidase, subunit III, four-helix bundle"/>
    <property type="match status" value="1"/>
</dbReference>
<dbReference type="EMBL" id="FNXG01000003">
    <property type="protein sequence ID" value="SEH96167.1"/>
    <property type="molecule type" value="Genomic_DNA"/>
</dbReference>
<dbReference type="SUPFAM" id="SSF81452">
    <property type="entry name" value="Cytochrome c oxidase subunit III-like"/>
    <property type="match status" value="1"/>
</dbReference>